<dbReference type="Gene3D" id="3.40.390.10">
    <property type="entry name" value="Collagenase (Catalytic Domain)"/>
    <property type="match status" value="1"/>
</dbReference>
<feature type="signal peptide" evidence="1">
    <location>
        <begin position="1"/>
        <end position="22"/>
    </location>
</feature>
<evidence type="ECO:0000256" key="1">
    <source>
        <dbReference type="SAM" id="SignalP"/>
    </source>
</evidence>
<feature type="chain" id="PRO_5045296511" evidence="1">
    <location>
        <begin position="23"/>
        <end position="250"/>
    </location>
</feature>
<dbReference type="SUPFAM" id="SSF55486">
    <property type="entry name" value="Metalloproteases ('zincins'), catalytic domain"/>
    <property type="match status" value="1"/>
</dbReference>
<dbReference type="EMBL" id="JBGMEK010000006">
    <property type="protein sequence ID" value="MFA0810248.1"/>
    <property type="molecule type" value="Genomic_DNA"/>
</dbReference>
<dbReference type="Pfam" id="PF13582">
    <property type="entry name" value="Reprolysin_3"/>
    <property type="match status" value="1"/>
</dbReference>
<protein>
    <submittedName>
        <fullName evidence="2">Zinc-dependent metalloprotease family protein</fullName>
    </submittedName>
</protein>
<keyword evidence="3" id="KW-1185">Reference proteome</keyword>
<gene>
    <name evidence="2" type="ORF">ACCI49_04885</name>
</gene>
<keyword evidence="2" id="KW-0378">Hydrolase</keyword>
<accession>A0ABV4NVU7</accession>
<proteinExistence type="predicted"/>
<reference evidence="2 3" key="1">
    <citation type="submission" date="2024-08" db="EMBL/GenBank/DDBJ databases">
        <authorList>
            <person name="Ishaq N."/>
        </authorList>
    </citation>
    <scope>NUCLEOTIDE SEQUENCE [LARGE SCALE GENOMIC DNA]</scope>
    <source>
        <strain evidence="2 3">DSM 18651</strain>
    </source>
</reference>
<name>A0ABV4NVU7_9GAMM</name>
<keyword evidence="1" id="KW-0732">Signal</keyword>
<keyword evidence="2" id="KW-0482">Metalloprotease</keyword>
<keyword evidence="2" id="KW-0645">Protease</keyword>
<organism evidence="2 3">
    <name type="scientific">Microbulbifer epialgicus</name>
    <dbReference type="NCBI Taxonomy" id="393907"/>
    <lineage>
        <taxon>Bacteria</taxon>
        <taxon>Pseudomonadati</taxon>
        <taxon>Pseudomonadota</taxon>
        <taxon>Gammaproteobacteria</taxon>
        <taxon>Cellvibrionales</taxon>
        <taxon>Microbulbiferaceae</taxon>
        <taxon>Microbulbifer</taxon>
    </lineage>
</organism>
<dbReference type="GO" id="GO:0008237">
    <property type="term" value="F:metallopeptidase activity"/>
    <property type="evidence" value="ECO:0007669"/>
    <property type="project" value="UniProtKB-KW"/>
</dbReference>
<evidence type="ECO:0000313" key="2">
    <source>
        <dbReference type="EMBL" id="MFA0810248.1"/>
    </source>
</evidence>
<sequence length="250" mass="27067">MSLKKSLAAAVAAATISSFVNAETIDIGIVYTEQAEAYTGNISAKIDQYITYANNSFDRNDIDIQLNLVGTASISRDRRPTEDDIRAIAASSDYQNWRASKNADMVILLGMSESDGRFTTCGIAFVGEGSNGTMYPDSRDSAYSITAVDCGYNTFVHELGHNLGLSHSVRQGDTSGGVYSYGLGHGVLNKFSTIMAYPHSFNTTTQYDWFSDPDWVECSGLPCGERVNGQDISNAYRALGPVVDDVAGYY</sequence>
<comment type="caution">
    <text evidence="2">The sequence shown here is derived from an EMBL/GenBank/DDBJ whole genome shotgun (WGS) entry which is preliminary data.</text>
</comment>
<evidence type="ECO:0000313" key="3">
    <source>
        <dbReference type="Proteomes" id="UP001569428"/>
    </source>
</evidence>
<dbReference type="Proteomes" id="UP001569428">
    <property type="component" value="Unassembled WGS sequence"/>
</dbReference>
<dbReference type="InterPro" id="IPR024079">
    <property type="entry name" value="MetalloPept_cat_dom_sf"/>
</dbReference>
<dbReference type="RefSeq" id="WP_371837855.1">
    <property type="nucleotide sequence ID" value="NZ_JBGMEK010000006.1"/>
</dbReference>